<dbReference type="SUPFAM" id="SSF51261">
    <property type="entry name" value="Duplicated hybrid motif"/>
    <property type="match status" value="1"/>
</dbReference>
<dbReference type="AlphaFoldDB" id="A0A840I4I9"/>
<dbReference type="InterPro" id="IPR050570">
    <property type="entry name" value="Cell_wall_metabolism_enzyme"/>
</dbReference>
<evidence type="ECO:0000259" key="8">
    <source>
        <dbReference type="Pfam" id="PF01551"/>
    </source>
</evidence>
<protein>
    <submittedName>
        <fullName evidence="9">Murein DD-endopeptidase MepM/ murein hydrolase activator NlpD</fullName>
    </submittedName>
</protein>
<feature type="signal peptide" evidence="7">
    <location>
        <begin position="1"/>
        <end position="32"/>
    </location>
</feature>
<dbReference type="GO" id="GO:0046872">
    <property type="term" value="F:metal ion binding"/>
    <property type="evidence" value="ECO:0007669"/>
    <property type="project" value="UniProtKB-KW"/>
</dbReference>
<evidence type="ECO:0000313" key="10">
    <source>
        <dbReference type="Proteomes" id="UP000563524"/>
    </source>
</evidence>
<dbReference type="Proteomes" id="UP000563524">
    <property type="component" value="Unassembled WGS sequence"/>
</dbReference>
<keyword evidence="7" id="KW-0732">Signal</keyword>
<keyword evidence="10" id="KW-1185">Reference proteome</keyword>
<reference evidence="9 10" key="1">
    <citation type="submission" date="2020-08" db="EMBL/GenBank/DDBJ databases">
        <title>Genomic Encyclopedia of Type Strains, Phase IV (KMG-IV): sequencing the most valuable type-strain genomes for metagenomic binning, comparative biology and taxonomic classification.</title>
        <authorList>
            <person name="Goeker M."/>
        </authorList>
    </citation>
    <scope>NUCLEOTIDE SEQUENCE [LARGE SCALE GENOMIC DNA]</scope>
    <source>
        <strain evidence="9 10">DSM 102850</strain>
    </source>
</reference>
<evidence type="ECO:0000256" key="5">
    <source>
        <dbReference type="ARBA" id="ARBA00022833"/>
    </source>
</evidence>
<keyword evidence="5" id="KW-0862">Zinc</keyword>
<dbReference type="Gene3D" id="3.10.450.350">
    <property type="match status" value="1"/>
</dbReference>
<dbReference type="Gene3D" id="2.70.70.10">
    <property type="entry name" value="Glucose Permease (Domain IIA)"/>
    <property type="match status" value="1"/>
</dbReference>
<dbReference type="InterPro" id="IPR016047">
    <property type="entry name" value="M23ase_b-sheet_dom"/>
</dbReference>
<dbReference type="EMBL" id="JACHOB010000002">
    <property type="protein sequence ID" value="MBB4658940.1"/>
    <property type="molecule type" value="Genomic_DNA"/>
</dbReference>
<dbReference type="RefSeq" id="WP_183817110.1">
    <property type="nucleotide sequence ID" value="NZ_JACHOB010000002.1"/>
</dbReference>
<organism evidence="9 10">
    <name type="scientific">Parvularcula dongshanensis</name>
    <dbReference type="NCBI Taxonomy" id="1173995"/>
    <lineage>
        <taxon>Bacteria</taxon>
        <taxon>Pseudomonadati</taxon>
        <taxon>Pseudomonadota</taxon>
        <taxon>Alphaproteobacteria</taxon>
        <taxon>Parvularculales</taxon>
        <taxon>Parvularculaceae</taxon>
        <taxon>Parvularcula</taxon>
    </lineage>
</organism>
<evidence type="ECO:0000313" key="9">
    <source>
        <dbReference type="EMBL" id="MBB4658940.1"/>
    </source>
</evidence>
<accession>A0A840I4I9</accession>
<dbReference type="PANTHER" id="PTHR21666:SF288">
    <property type="entry name" value="CELL DIVISION PROTEIN YTFB"/>
    <property type="match status" value="1"/>
</dbReference>
<keyword evidence="2" id="KW-0645">Protease</keyword>
<evidence type="ECO:0000256" key="1">
    <source>
        <dbReference type="ARBA" id="ARBA00001947"/>
    </source>
</evidence>
<keyword evidence="4 9" id="KW-0378">Hydrolase</keyword>
<evidence type="ECO:0000256" key="7">
    <source>
        <dbReference type="SAM" id="SignalP"/>
    </source>
</evidence>
<name>A0A840I4I9_9PROT</name>
<dbReference type="GO" id="GO:0006508">
    <property type="term" value="P:proteolysis"/>
    <property type="evidence" value="ECO:0007669"/>
    <property type="project" value="UniProtKB-KW"/>
</dbReference>
<evidence type="ECO:0000256" key="6">
    <source>
        <dbReference type="ARBA" id="ARBA00023049"/>
    </source>
</evidence>
<feature type="chain" id="PRO_5032774813" evidence="7">
    <location>
        <begin position="33"/>
        <end position="466"/>
    </location>
</feature>
<sequence>MAAPFAVGTKSLKGRGAALAAAGLALFSVGQAGVVSNPLPDGKGGGRDAASTYGAAAIGERPFDLDWADRAADPSLLSDYAALRSRARVEAGYRTLVVPKGSNLTDVLIEDGASAEAAVGAVAALGALAPLDEVSPGTTVDVAFAAASPANASAGDADARLTRLRFYGEDGRLLTAERDAEGWKAAIEMPEVEVRYAAAASTIPDSLFAAGRRAEVPREVLSKLANMFLYDVDFARDIRRGDRFEVVYEVRYDADGTMLGTGDIVFAAMTWRGGTRARGYYLSSIEGEPAYFDVNGQSARRMLMKTPIEGARVTSGFGTRRHPISGYTKQHKGVDFGAHSGTPIMAAGDGIVEQAGPFGTYGNYVRIRHQNGYETAYAHMSGFAPGMRAGARVRQGDVIGYVGTTGRSTGPHLHYEVTKDKVALNPMTLEVANGRQLDGERLEAFEAERARTDALRGAPYAVAAAD</sequence>
<dbReference type="PANTHER" id="PTHR21666">
    <property type="entry name" value="PEPTIDASE-RELATED"/>
    <property type="match status" value="1"/>
</dbReference>
<evidence type="ECO:0000256" key="2">
    <source>
        <dbReference type="ARBA" id="ARBA00022670"/>
    </source>
</evidence>
<evidence type="ECO:0000256" key="4">
    <source>
        <dbReference type="ARBA" id="ARBA00022801"/>
    </source>
</evidence>
<keyword evidence="3" id="KW-0479">Metal-binding</keyword>
<gene>
    <name evidence="9" type="ORF">GGQ59_001454</name>
</gene>
<feature type="domain" description="M23ase beta-sheet core" evidence="8">
    <location>
        <begin position="330"/>
        <end position="426"/>
    </location>
</feature>
<proteinExistence type="predicted"/>
<dbReference type="InterPro" id="IPR011055">
    <property type="entry name" value="Dup_hybrid_motif"/>
</dbReference>
<comment type="caution">
    <text evidence="9">The sequence shown here is derived from an EMBL/GenBank/DDBJ whole genome shotgun (WGS) entry which is preliminary data.</text>
</comment>
<dbReference type="CDD" id="cd12797">
    <property type="entry name" value="M23_peptidase"/>
    <property type="match status" value="1"/>
</dbReference>
<comment type="cofactor">
    <cofactor evidence="1">
        <name>Zn(2+)</name>
        <dbReference type="ChEBI" id="CHEBI:29105"/>
    </cofactor>
</comment>
<dbReference type="Pfam" id="PF01551">
    <property type="entry name" value="Peptidase_M23"/>
    <property type="match status" value="1"/>
</dbReference>
<keyword evidence="6" id="KW-0482">Metalloprotease</keyword>
<evidence type="ECO:0000256" key="3">
    <source>
        <dbReference type="ARBA" id="ARBA00022723"/>
    </source>
</evidence>
<dbReference type="GO" id="GO:0004222">
    <property type="term" value="F:metalloendopeptidase activity"/>
    <property type="evidence" value="ECO:0007669"/>
    <property type="project" value="TreeGrafter"/>
</dbReference>